<comment type="caution">
    <text evidence="2">The sequence shown here is derived from an EMBL/GenBank/DDBJ whole genome shotgun (WGS) entry which is preliminary data.</text>
</comment>
<gene>
    <name evidence="2" type="ORF">HPB48_017800</name>
</gene>
<reference evidence="2 3" key="1">
    <citation type="journal article" date="2020" name="Cell">
        <title>Large-Scale Comparative Analyses of Tick Genomes Elucidate Their Genetic Diversity and Vector Capacities.</title>
        <authorList>
            <consortium name="Tick Genome and Microbiome Consortium (TIGMIC)"/>
            <person name="Jia N."/>
            <person name="Wang J."/>
            <person name="Shi W."/>
            <person name="Du L."/>
            <person name="Sun Y."/>
            <person name="Zhan W."/>
            <person name="Jiang J.F."/>
            <person name="Wang Q."/>
            <person name="Zhang B."/>
            <person name="Ji P."/>
            <person name="Bell-Sakyi L."/>
            <person name="Cui X.M."/>
            <person name="Yuan T.T."/>
            <person name="Jiang B.G."/>
            <person name="Yang W.F."/>
            <person name="Lam T.T."/>
            <person name="Chang Q.C."/>
            <person name="Ding S.J."/>
            <person name="Wang X.J."/>
            <person name="Zhu J.G."/>
            <person name="Ruan X.D."/>
            <person name="Zhao L."/>
            <person name="Wei J.T."/>
            <person name="Ye R.Z."/>
            <person name="Que T.C."/>
            <person name="Du C.H."/>
            <person name="Zhou Y.H."/>
            <person name="Cheng J.X."/>
            <person name="Dai P.F."/>
            <person name="Guo W.B."/>
            <person name="Han X.H."/>
            <person name="Huang E.J."/>
            <person name="Li L.F."/>
            <person name="Wei W."/>
            <person name="Gao Y.C."/>
            <person name="Liu J.Z."/>
            <person name="Shao H.Z."/>
            <person name="Wang X."/>
            <person name="Wang C.C."/>
            <person name="Yang T.C."/>
            <person name="Huo Q.B."/>
            <person name="Li W."/>
            <person name="Chen H.Y."/>
            <person name="Chen S.E."/>
            <person name="Zhou L.G."/>
            <person name="Ni X.B."/>
            <person name="Tian J.H."/>
            <person name="Sheng Y."/>
            <person name="Liu T."/>
            <person name="Pan Y.S."/>
            <person name="Xia L.Y."/>
            <person name="Li J."/>
            <person name="Zhao F."/>
            <person name="Cao W.C."/>
        </authorList>
    </citation>
    <scope>NUCLEOTIDE SEQUENCE [LARGE SCALE GENOMIC DNA]</scope>
    <source>
        <strain evidence="2">HaeL-2018</strain>
    </source>
</reference>
<dbReference type="AlphaFoldDB" id="A0A9J6FLD7"/>
<accession>A0A9J6FLD7</accession>
<feature type="compositionally biased region" description="Polar residues" evidence="1">
    <location>
        <begin position="46"/>
        <end position="57"/>
    </location>
</feature>
<name>A0A9J6FLD7_HAELO</name>
<feature type="region of interest" description="Disordered" evidence="1">
    <location>
        <begin position="46"/>
        <end position="122"/>
    </location>
</feature>
<sequence>MVILLQKHFDLKSSELYSCVTNSGNNRSAALKGLTAGCNFGVVTTSATSTPPANGQTAARLERRGHRRTTKQPFKRAQQCCPSTSCFVGGSSRMPRAKTVSQSRQQPGLNGAPPIAEVNKAS</sequence>
<organism evidence="2 3">
    <name type="scientific">Haemaphysalis longicornis</name>
    <name type="common">Bush tick</name>
    <dbReference type="NCBI Taxonomy" id="44386"/>
    <lineage>
        <taxon>Eukaryota</taxon>
        <taxon>Metazoa</taxon>
        <taxon>Ecdysozoa</taxon>
        <taxon>Arthropoda</taxon>
        <taxon>Chelicerata</taxon>
        <taxon>Arachnida</taxon>
        <taxon>Acari</taxon>
        <taxon>Parasitiformes</taxon>
        <taxon>Ixodida</taxon>
        <taxon>Ixodoidea</taxon>
        <taxon>Ixodidae</taxon>
        <taxon>Haemaphysalinae</taxon>
        <taxon>Haemaphysalis</taxon>
    </lineage>
</organism>
<proteinExistence type="predicted"/>
<dbReference type="Proteomes" id="UP000821853">
    <property type="component" value="Chromosome 1"/>
</dbReference>
<keyword evidence="3" id="KW-1185">Reference proteome</keyword>
<protein>
    <submittedName>
        <fullName evidence="2">Uncharacterized protein</fullName>
    </submittedName>
</protein>
<dbReference type="EMBL" id="JABSTR010000001">
    <property type="protein sequence ID" value="KAH9363233.1"/>
    <property type="molecule type" value="Genomic_DNA"/>
</dbReference>
<evidence type="ECO:0000256" key="1">
    <source>
        <dbReference type="SAM" id="MobiDB-lite"/>
    </source>
</evidence>
<dbReference type="VEuPathDB" id="VectorBase:HLOH_064339"/>
<evidence type="ECO:0000313" key="2">
    <source>
        <dbReference type="EMBL" id="KAH9363233.1"/>
    </source>
</evidence>
<feature type="compositionally biased region" description="Basic residues" evidence="1">
    <location>
        <begin position="63"/>
        <end position="74"/>
    </location>
</feature>
<feature type="compositionally biased region" description="Polar residues" evidence="1">
    <location>
        <begin position="99"/>
        <end position="108"/>
    </location>
</feature>
<evidence type="ECO:0000313" key="3">
    <source>
        <dbReference type="Proteomes" id="UP000821853"/>
    </source>
</evidence>